<keyword evidence="3" id="KW-0614">Plasmid</keyword>
<comment type="similarity">
    <text evidence="1">Belongs to the virb1 family.</text>
</comment>
<dbReference type="SUPFAM" id="SSF53955">
    <property type="entry name" value="Lysozyme-like"/>
    <property type="match status" value="1"/>
</dbReference>
<proteinExistence type="inferred from homology"/>
<keyword evidence="4" id="KW-1185">Reference proteome</keyword>
<geneLocation type="plasmid" evidence="3 4">
    <name>pTT6-1</name>
</geneLocation>
<accession>A0ABX7BGL4</accession>
<reference evidence="3" key="1">
    <citation type="submission" date="2021-02" db="EMBL/GenBank/DDBJ databases">
        <title>Skermanella TT6 skin isolate.</title>
        <authorList>
            <person name="Lee K."/>
            <person name="Ganzorig M."/>
        </authorList>
    </citation>
    <scope>NUCLEOTIDE SEQUENCE</scope>
    <source>
        <strain evidence="3">TT6</strain>
    </source>
</reference>
<dbReference type="CDD" id="cd16892">
    <property type="entry name" value="LT_VirB1-like"/>
    <property type="match status" value="1"/>
</dbReference>
<organism evidence="3 4">
    <name type="scientific">Skermanella cutis</name>
    <dbReference type="NCBI Taxonomy" id="2775420"/>
    <lineage>
        <taxon>Bacteria</taxon>
        <taxon>Pseudomonadati</taxon>
        <taxon>Pseudomonadota</taxon>
        <taxon>Alphaproteobacteria</taxon>
        <taxon>Rhodospirillales</taxon>
        <taxon>Azospirillaceae</taxon>
        <taxon>Skermanella</taxon>
    </lineage>
</organism>
<dbReference type="InterPro" id="IPR023346">
    <property type="entry name" value="Lysozyme-like_dom_sf"/>
</dbReference>
<dbReference type="RefSeq" id="WP_201082667.1">
    <property type="nucleotide sequence ID" value="NZ_CP067421.1"/>
</dbReference>
<dbReference type="EMBL" id="CP067421">
    <property type="protein sequence ID" value="QQP93219.1"/>
    <property type="molecule type" value="Genomic_DNA"/>
</dbReference>
<evidence type="ECO:0000256" key="1">
    <source>
        <dbReference type="ARBA" id="ARBA00009387"/>
    </source>
</evidence>
<evidence type="ECO:0000313" key="4">
    <source>
        <dbReference type="Proteomes" id="UP000595197"/>
    </source>
</evidence>
<dbReference type="Pfam" id="PF01464">
    <property type="entry name" value="SLT"/>
    <property type="match status" value="1"/>
</dbReference>
<dbReference type="Proteomes" id="UP000595197">
    <property type="component" value="Plasmid pTT6-1"/>
</dbReference>
<feature type="domain" description="Transglycosylase SLT" evidence="2">
    <location>
        <begin position="8"/>
        <end position="132"/>
    </location>
</feature>
<gene>
    <name evidence="3" type="ORF">IGS68_29300</name>
</gene>
<name>A0ABX7BGL4_9PROT</name>
<dbReference type="Gene3D" id="1.10.530.10">
    <property type="match status" value="1"/>
</dbReference>
<evidence type="ECO:0000259" key="2">
    <source>
        <dbReference type="Pfam" id="PF01464"/>
    </source>
</evidence>
<evidence type="ECO:0000313" key="3">
    <source>
        <dbReference type="EMBL" id="QQP93219.1"/>
    </source>
</evidence>
<protein>
    <submittedName>
        <fullName evidence="3">Lytic transglycosylase domain-containing protein</fullName>
    </submittedName>
</protein>
<dbReference type="InterPro" id="IPR008258">
    <property type="entry name" value="Transglycosylase_SLT_dom_1"/>
</dbReference>
<sequence>MWAELALECAPNVAVSTMEAIIRVESGGNPLALNVNGVKVQPVLPKTREEAARIAYEWMAKGRTVDLGLVQVNSVNLPALGLTVEQVLEPCANLRAGAAILSEGYARAVKLHGPGQRALQAALSAYNTGSLTRGAKYIAKYYGQVPALNVAPMETEANNPYLGSAAVHWPGVQHADN</sequence>